<dbReference type="GO" id="GO:0006508">
    <property type="term" value="P:proteolysis"/>
    <property type="evidence" value="ECO:0007669"/>
    <property type="project" value="TreeGrafter"/>
</dbReference>
<accession>A0A146MA46</accession>
<name>A0A146MA46_LYGHE</name>
<feature type="active site" description="Proton acceptor" evidence="1">
    <location>
        <position position="289"/>
    </location>
</feature>
<keyword evidence="2" id="KW-0479">Metal-binding</keyword>
<dbReference type="AlphaFoldDB" id="A0A146MA46"/>
<comment type="cofactor">
    <cofactor evidence="2">
        <name>Zn(2+)</name>
        <dbReference type="ChEBI" id="CHEBI:29105"/>
    </cofactor>
    <text evidence="2">Binds 1 zinc ion per subunit.</text>
</comment>
<keyword evidence="5" id="KW-0378">Hydrolase</keyword>
<proteinExistence type="predicted"/>
<dbReference type="Pfam" id="PF17900">
    <property type="entry name" value="Peptidase_M1_N"/>
    <property type="match status" value="1"/>
</dbReference>
<dbReference type="PANTHER" id="PTHR11533:SF174">
    <property type="entry name" value="PUROMYCIN-SENSITIVE AMINOPEPTIDASE-RELATED"/>
    <property type="match status" value="1"/>
</dbReference>
<dbReference type="Gene3D" id="1.10.390.10">
    <property type="entry name" value="Neutral Protease Domain 2"/>
    <property type="match status" value="1"/>
</dbReference>
<dbReference type="GO" id="GO:0008270">
    <property type="term" value="F:zinc ion binding"/>
    <property type="evidence" value="ECO:0007669"/>
    <property type="project" value="InterPro"/>
</dbReference>
<evidence type="ECO:0000313" key="5">
    <source>
        <dbReference type="EMBL" id="JAQ16309.1"/>
    </source>
</evidence>
<reference evidence="5" key="1">
    <citation type="journal article" date="2016" name="Gigascience">
        <title>De novo construction of an expanded transcriptome assembly for the western tarnished plant bug, Lygus hesperus.</title>
        <authorList>
            <person name="Tassone E.E."/>
            <person name="Geib S.M."/>
            <person name="Hall B."/>
            <person name="Fabrick J.A."/>
            <person name="Brent C.S."/>
            <person name="Hull J.J."/>
        </authorList>
    </citation>
    <scope>NUCLEOTIDE SEQUENCE</scope>
</reference>
<protein>
    <submittedName>
        <fullName evidence="5">Endoplasmic reticulum aminopeptidase 1</fullName>
    </submittedName>
</protein>
<dbReference type="GO" id="GO:0005615">
    <property type="term" value="C:extracellular space"/>
    <property type="evidence" value="ECO:0007669"/>
    <property type="project" value="TreeGrafter"/>
</dbReference>
<dbReference type="PANTHER" id="PTHR11533">
    <property type="entry name" value="PROTEASE M1 ZINC METALLOPROTEASE"/>
    <property type="match status" value="1"/>
</dbReference>
<keyword evidence="5" id="KW-0031">Aminopeptidase</keyword>
<sequence length="308" mass="34125">MVGFYRSKYLYTDGGDGTDEGETTLPHGKGSKNRLEWFGVTQFEAIDARKAFPCWDEPTFKSTFTVSLLLHPTQQVIFNEEEDESATKTVQFATCAGGASDGSGSSALAESTSLGKQFFALYGIQGTTDEFVPSTLEEHMKKYCVCSDADGAAGKKVAQTYTVHTSKCTPILSTYLVAFVVGNFSSITKEYVSPLTQRHIPVSIVTTHDKISKASFALDIACKSIEFFENFFKVPYPFSKCTNIAIADFNAGAMENAGCIIYREICILVDENETSMLTKYRAATTISHEISHQWFGNLVTMEWWTDLW</sequence>
<feature type="binding site" evidence="2">
    <location>
        <position position="292"/>
    </location>
    <ligand>
        <name>Zn(2+)</name>
        <dbReference type="ChEBI" id="CHEBI:29105"/>
        <note>catalytic</note>
    </ligand>
</feature>
<dbReference type="InterPro" id="IPR042097">
    <property type="entry name" value="Aminopeptidase_N-like_N_sf"/>
</dbReference>
<dbReference type="GO" id="GO:0042277">
    <property type="term" value="F:peptide binding"/>
    <property type="evidence" value="ECO:0007669"/>
    <property type="project" value="TreeGrafter"/>
</dbReference>
<dbReference type="SUPFAM" id="SSF63737">
    <property type="entry name" value="Leukotriene A4 hydrolase N-terminal domain"/>
    <property type="match status" value="1"/>
</dbReference>
<keyword evidence="2" id="KW-0862">Zinc</keyword>
<dbReference type="EMBL" id="GDHC01002320">
    <property type="protein sequence ID" value="JAQ16309.1"/>
    <property type="molecule type" value="Transcribed_RNA"/>
</dbReference>
<dbReference type="Pfam" id="PF01433">
    <property type="entry name" value="Peptidase_M1"/>
    <property type="match status" value="1"/>
</dbReference>
<dbReference type="Gene3D" id="2.60.40.1730">
    <property type="entry name" value="tricorn interacting facor f3 domain"/>
    <property type="match status" value="1"/>
</dbReference>
<feature type="domain" description="Peptidase M1 membrane alanine aminopeptidase" evidence="3">
    <location>
        <begin position="216"/>
        <end position="308"/>
    </location>
</feature>
<evidence type="ECO:0000259" key="3">
    <source>
        <dbReference type="Pfam" id="PF01433"/>
    </source>
</evidence>
<gene>
    <name evidence="5" type="primary">Erap1</name>
    <name evidence="5" type="ORF">g.7197</name>
</gene>
<dbReference type="GO" id="GO:0043171">
    <property type="term" value="P:peptide catabolic process"/>
    <property type="evidence" value="ECO:0007669"/>
    <property type="project" value="TreeGrafter"/>
</dbReference>
<dbReference type="SUPFAM" id="SSF55486">
    <property type="entry name" value="Metalloproteases ('zincins'), catalytic domain"/>
    <property type="match status" value="1"/>
</dbReference>
<organism evidence="5">
    <name type="scientific">Lygus hesperus</name>
    <name type="common">Western plant bug</name>
    <dbReference type="NCBI Taxonomy" id="30085"/>
    <lineage>
        <taxon>Eukaryota</taxon>
        <taxon>Metazoa</taxon>
        <taxon>Ecdysozoa</taxon>
        <taxon>Arthropoda</taxon>
        <taxon>Hexapoda</taxon>
        <taxon>Insecta</taxon>
        <taxon>Pterygota</taxon>
        <taxon>Neoptera</taxon>
        <taxon>Paraneoptera</taxon>
        <taxon>Hemiptera</taxon>
        <taxon>Heteroptera</taxon>
        <taxon>Panheteroptera</taxon>
        <taxon>Cimicomorpha</taxon>
        <taxon>Miridae</taxon>
        <taxon>Mirini</taxon>
        <taxon>Lygus</taxon>
    </lineage>
</organism>
<evidence type="ECO:0000259" key="4">
    <source>
        <dbReference type="Pfam" id="PF17900"/>
    </source>
</evidence>
<dbReference type="InterPro" id="IPR045357">
    <property type="entry name" value="Aminopeptidase_N-like_N"/>
</dbReference>
<dbReference type="InterPro" id="IPR014782">
    <property type="entry name" value="Peptidase_M1_dom"/>
</dbReference>
<feature type="binding site" evidence="2">
    <location>
        <position position="288"/>
    </location>
    <ligand>
        <name>Zn(2+)</name>
        <dbReference type="ChEBI" id="CHEBI:29105"/>
        <note>catalytic</note>
    </ligand>
</feature>
<feature type="domain" description="Aminopeptidase N-like N-terminal" evidence="4">
    <location>
        <begin position="32"/>
        <end position="88"/>
    </location>
</feature>
<dbReference type="GO" id="GO:0070006">
    <property type="term" value="F:metalloaminopeptidase activity"/>
    <property type="evidence" value="ECO:0007669"/>
    <property type="project" value="TreeGrafter"/>
</dbReference>
<dbReference type="InterPro" id="IPR034016">
    <property type="entry name" value="M1_APN-typ"/>
</dbReference>
<dbReference type="InterPro" id="IPR050344">
    <property type="entry name" value="Peptidase_M1_aminopeptidases"/>
</dbReference>
<evidence type="ECO:0000256" key="1">
    <source>
        <dbReference type="PIRSR" id="PIRSR634016-1"/>
    </source>
</evidence>
<dbReference type="CDD" id="cd09601">
    <property type="entry name" value="M1_APN-Q_like"/>
    <property type="match status" value="1"/>
</dbReference>
<dbReference type="GO" id="GO:0005737">
    <property type="term" value="C:cytoplasm"/>
    <property type="evidence" value="ECO:0007669"/>
    <property type="project" value="TreeGrafter"/>
</dbReference>
<evidence type="ECO:0000256" key="2">
    <source>
        <dbReference type="PIRSR" id="PIRSR634016-3"/>
    </source>
</evidence>
<dbReference type="GO" id="GO:0016020">
    <property type="term" value="C:membrane"/>
    <property type="evidence" value="ECO:0007669"/>
    <property type="project" value="TreeGrafter"/>
</dbReference>
<dbReference type="InterPro" id="IPR027268">
    <property type="entry name" value="Peptidase_M4/M1_CTD_sf"/>
</dbReference>
<keyword evidence="5" id="KW-0645">Protease</keyword>